<dbReference type="Proteomes" id="UP000214746">
    <property type="component" value="Unassembled WGS sequence"/>
</dbReference>
<dbReference type="EMBL" id="NHRJ02000003">
    <property type="protein sequence ID" value="PZE21488.1"/>
    <property type="molecule type" value="Genomic_DNA"/>
</dbReference>
<sequence>MARAIQPVRLIKGLPGKARPQLILFNDGCEYVVKFKNNRQGTRVLVNEYVVGRLAKLLNLPIVPFKVVSISQKFIKANKRLARRRLKAGRQFASLYLDHCVPLSQARPPGRRQLRNADQLKSLIAFDHWVNNTDRGRGNILVDGYSRSRRVYIIDHANCFTNGFKWTKKSLKVIPQKTIKRRVHRWCATLFKDRKTLLASIKKIKAIRGSQIRKIIDSIPADWGVTAAEKHALYHHILQSRKTLRKRLAVFVSSKTRKKSSWKPR</sequence>
<dbReference type="Pfam" id="PF20613">
    <property type="entry name" value="HipA_2"/>
    <property type="match status" value="1"/>
</dbReference>
<reference evidence="2" key="1">
    <citation type="submission" date="2018-06" db="EMBL/GenBank/DDBJ databases">
        <title>Paenibacillus xerothermodurans sp. nov. an extremely dry heat resistant spore forming bacterium isolated from the soil of Cape Canaveral, Florida.</title>
        <authorList>
            <person name="Seuylemezian A."/>
            <person name="Kaur N."/>
            <person name="Patil P."/>
            <person name="Patil P."/>
            <person name="Mayilraj S."/>
            <person name="Vaishampayan P."/>
        </authorList>
    </citation>
    <scope>NUCLEOTIDE SEQUENCE [LARGE SCALE GENOMIC DNA]</scope>
    <source>
        <strain evidence="2">ATCC 27380</strain>
    </source>
</reference>
<accession>A0A2W1P2X3</accession>
<organism evidence="2 3">
    <name type="scientific">Paenibacillus xerothermodurans</name>
    <dbReference type="NCBI Taxonomy" id="1977292"/>
    <lineage>
        <taxon>Bacteria</taxon>
        <taxon>Bacillati</taxon>
        <taxon>Bacillota</taxon>
        <taxon>Bacilli</taxon>
        <taxon>Bacillales</taxon>
        <taxon>Paenibacillaceae</taxon>
        <taxon>Paenibacillus</taxon>
    </lineage>
</organism>
<feature type="domain" description="HipA-like kinase" evidence="1">
    <location>
        <begin position="16"/>
        <end position="239"/>
    </location>
</feature>
<dbReference type="InterPro" id="IPR046748">
    <property type="entry name" value="HipA_2"/>
</dbReference>
<keyword evidence="3" id="KW-1185">Reference proteome</keyword>
<protein>
    <recommendedName>
        <fullName evidence="1">HipA-like kinase domain-containing protein</fullName>
    </recommendedName>
</protein>
<gene>
    <name evidence="2" type="ORF">CBW46_009090</name>
</gene>
<dbReference type="AlphaFoldDB" id="A0A2W1P2X3"/>
<evidence type="ECO:0000313" key="2">
    <source>
        <dbReference type="EMBL" id="PZE21488.1"/>
    </source>
</evidence>
<proteinExistence type="predicted"/>
<evidence type="ECO:0000259" key="1">
    <source>
        <dbReference type="Pfam" id="PF20613"/>
    </source>
</evidence>
<comment type="caution">
    <text evidence="2">The sequence shown here is derived from an EMBL/GenBank/DDBJ whole genome shotgun (WGS) entry which is preliminary data.</text>
</comment>
<name>A0A2W1P2X3_PAEXE</name>
<evidence type="ECO:0000313" key="3">
    <source>
        <dbReference type="Proteomes" id="UP000214746"/>
    </source>
</evidence>